<sequence length="81" mass="9435">MYTENTQEKNTNDLKLIARLSINLYDIDDENERLTIECNDSMYSITRLTKALINNADKMQVRTTVAIMGTIVKVFKQYVKQ</sequence>
<protein>
    <submittedName>
        <fullName evidence="1">Uncharacterized protein</fullName>
    </submittedName>
</protein>
<evidence type="ECO:0000313" key="1">
    <source>
        <dbReference type="EMBL" id="MBO1884829.1"/>
    </source>
</evidence>
<gene>
    <name evidence="1" type="ORF">J4N46_10505</name>
</gene>
<evidence type="ECO:0000313" key="2">
    <source>
        <dbReference type="Proteomes" id="UP000681610"/>
    </source>
</evidence>
<dbReference type="EMBL" id="JAGDYP010000008">
    <property type="protein sequence ID" value="MBO1884829.1"/>
    <property type="molecule type" value="Genomic_DNA"/>
</dbReference>
<keyword evidence="2" id="KW-1185">Reference proteome</keyword>
<proteinExistence type="predicted"/>
<comment type="caution">
    <text evidence="1">The sequence shown here is derived from an EMBL/GenBank/DDBJ whole genome shotgun (WGS) entry which is preliminary data.</text>
</comment>
<accession>A0ABS3PZR6</accession>
<dbReference type="Proteomes" id="UP000681610">
    <property type="component" value="Unassembled WGS sequence"/>
</dbReference>
<name>A0ABS3PZR6_9FLAO</name>
<organism evidence="1 2">
    <name type="scientific">Capnocytophaga bilenii</name>
    <dbReference type="NCBI Taxonomy" id="2819369"/>
    <lineage>
        <taxon>Bacteria</taxon>
        <taxon>Pseudomonadati</taxon>
        <taxon>Bacteroidota</taxon>
        <taxon>Flavobacteriia</taxon>
        <taxon>Flavobacteriales</taxon>
        <taxon>Flavobacteriaceae</taxon>
        <taxon>Capnocytophaga</taxon>
    </lineage>
</organism>
<dbReference type="RefSeq" id="WP_208059243.1">
    <property type="nucleotide sequence ID" value="NZ_JAGDYP010000008.1"/>
</dbReference>
<reference evidence="1 2" key="1">
    <citation type="submission" date="2021-03" db="EMBL/GenBank/DDBJ databases">
        <title>Isolation and description of Capnocytophaga bilenii sp. nov., a novel Capnocytophaga species, isolated from a gingivitis subject.</title>
        <authorList>
            <person name="Antezack A."/>
            <person name="Monnet-Corti V."/>
            <person name="La Scola B."/>
        </authorList>
    </citation>
    <scope>NUCLEOTIDE SEQUENCE [LARGE SCALE GENOMIC DNA]</scope>
    <source>
        <strain evidence="1 2">Marseille-Q4570</strain>
    </source>
</reference>